<dbReference type="PIRSF" id="PIRSF033490">
    <property type="entry name" value="MazF"/>
    <property type="match status" value="1"/>
</dbReference>
<proteinExistence type="predicted"/>
<accession>A0AAP6JGV3</accession>
<dbReference type="Proteomes" id="UP001302316">
    <property type="component" value="Unassembled WGS sequence"/>
</dbReference>
<dbReference type="GO" id="GO:0004521">
    <property type="term" value="F:RNA endonuclease activity"/>
    <property type="evidence" value="ECO:0007669"/>
    <property type="project" value="TreeGrafter"/>
</dbReference>
<dbReference type="Pfam" id="PF02452">
    <property type="entry name" value="PemK_toxin"/>
    <property type="match status" value="1"/>
</dbReference>
<dbReference type="Gene3D" id="2.30.30.110">
    <property type="match status" value="1"/>
</dbReference>
<dbReference type="InterPro" id="IPR003477">
    <property type="entry name" value="PemK-like"/>
</dbReference>
<dbReference type="EC" id="3.1.-.-" evidence="1"/>
<dbReference type="SUPFAM" id="SSF50118">
    <property type="entry name" value="Cell growth inhibitor/plasmid maintenance toxic component"/>
    <property type="match status" value="1"/>
</dbReference>
<dbReference type="GO" id="GO:0016075">
    <property type="term" value="P:rRNA catabolic process"/>
    <property type="evidence" value="ECO:0007669"/>
    <property type="project" value="TreeGrafter"/>
</dbReference>
<evidence type="ECO:0000313" key="2">
    <source>
        <dbReference type="Proteomes" id="UP001302316"/>
    </source>
</evidence>
<name>A0AAP6JGV3_9GAMM</name>
<keyword evidence="1" id="KW-0378">Hydrolase</keyword>
<dbReference type="GO" id="GO:0016787">
    <property type="term" value="F:hydrolase activity"/>
    <property type="evidence" value="ECO:0007669"/>
    <property type="project" value="UniProtKB-KW"/>
</dbReference>
<keyword evidence="2" id="KW-1185">Reference proteome</keyword>
<organism evidence="1 2">
    <name type="scientific">Natronospira elongata</name>
    <dbReference type="NCBI Taxonomy" id="3110268"/>
    <lineage>
        <taxon>Bacteria</taxon>
        <taxon>Pseudomonadati</taxon>
        <taxon>Pseudomonadota</taxon>
        <taxon>Gammaproteobacteria</taxon>
        <taxon>Natronospirales</taxon>
        <taxon>Natronospiraceae</taxon>
        <taxon>Natronospira</taxon>
    </lineage>
</organism>
<dbReference type="AlphaFoldDB" id="A0AAP6JGV3"/>
<dbReference type="GO" id="GO:0003677">
    <property type="term" value="F:DNA binding"/>
    <property type="evidence" value="ECO:0007669"/>
    <property type="project" value="InterPro"/>
</dbReference>
<reference evidence="1 2" key="1">
    <citation type="submission" date="2023-12" db="EMBL/GenBank/DDBJ databases">
        <title>Whole-genome sequencing of halo(alkali)philic microorganisms from hypersaline lakes.</title>
        <authorList>
            <person name="Sorokin D.Y."/>
            <person name="Merkel A.Y."/>
            <person name="Messina E."/>
            <person name="Yakimov M."/>
        </authorList>
    </citation>
    <scope>NUCLEOTIDE SEQUENCE [LARGE SCALE GENOMIC DNA]</scope>
    <source>
        <strain evidence="1 2">AB-CW1</strain>
    </source>
</reference>
<gene>
    <name evidence="1" type="ORF">VCB98_10470</name>
</gene>
<dbReference type="GO" id="GO:0006402">
    <property type="term" value="P:mRNA catabolic process"/>
    <property type="evidence" value="ECO:0007669"/>
    <property type="project" value="TreeGrafter"/>
</dbReference>
<dbReference type="EMBL" id="JAYGII010000025">
    <property type="protein sequence ID" value="MEA5446242.1"/>
    <property type="molecule type" value="Genomic_DNA"/>
</dbReference>
<feature type="non-terminal residue" evidence="1">
    <location>
        <position position="116"/>
    </location>
</feature>
<dbReference type="InterPro" id="IPR011067">
    <property type="entry name" value="Plasmid_toxin/cell-grow_inhib"/>
</dbReference>
<evidence type="ECO:0000313" key="1">
    <source>
        <dbReference type="EMBL" id="MEA5446242.1"/>
    </source>
</evidence>
<dbReference type="PANTHER" id="PTHR33988">
    <property type="entry name" value="ENDORIBONUCLEASE MAZF-RELATED"/>
    <property type="match status" value="1"/>
</dbReference>
<comment type="caution">
    <text evidence="1">The sequence shown here is derived from an EMBL/GenBank/DDBJ whole genome shotgun (WGS) entry which is preliminary data.</text>
</comment>
<protein>
    <submittedName>
        <fullName evidence="1">Type II toxin-antitoxin system PemK/MazF family toxin</fullName>
        <ecNumber evidence="1">3.1.-.-</ecNumber>
    </submittedName>
</protein>
<dbReference type="RefSeq" id="WP_346052383.1">
    <property type="nucleotide sequence ID" value="NZ_JAYGII010000025.1"/>
</dbReference>
<sequence length="116" mass="12907">MAVSPRLGEVWVARLNPNQGREIGKVRPVAVLQADELTEAGLPTVLVAPLTTQRHEDASLLRIEVTPRDRLLKASYVCAEHLRAIDRNRLGEGPLTRLTPVELRRVQRALRGCLAM</sequence>